<dbReference type="Gene3D" id="1.10.287.370">
    <property type="match status" value="1"/>
</dbReference>
<dbReference type="GO" id="GO:0006457">
    <property type="term" value="P:protein folding"/>
    <property type="evidence" value="ECO:0007669"/>
    <property type="project" value="InterPro"/>
</dbReference>
<dbReference type="PANTHER" id="PTHR21431:SF0">
    <property type="entry name" value="PREFOLDIN SUBUNIT 6"/>
    <property type="match status" value="1"/>
</dbReference>
<dbReference type="GO" id="GO:0051131">
    <property type="term" value="P:chaperone-mediated protein complex assembly"/>
    <property type="evidence" value="ECO:0007669"/>
    <property type="project" value="TreeGrafter"/>
</dbReference>
<dbReference type="GO" id="GO:0016272">
    <property type="term" value="C:prefoldin complex"/>
    <property type="evidence" value="ECO:0007669"/>
    <property type="project" value="InterPro"/>
</dbReference>
<dbReference type="AlphaFoldDB" id="A0A8F3AJJ0"/>
<gene>
    <name evidence="4" type="ORF">CA7LBN_004716</name>
</gene>
<sequence length="132" mass="15360">MDRSKFKPLNRPFIMSNVAEQFEQLSLDFSKSQNQIQELAAARSQLETQLQENKIVLDEFEELDEDAKIYKMTGPVLLPHDYTEAKLNVTKRIEFIEGEIKRVEAKIEAQQKSMEETRGKLLQTKAQMQQAQ</sequence>
<evidence type="ECO:0000256" key="2">
    <source>
        <dbReference type="ARBA" id="ARBA00023186"/>
    </source>
</evidence>
<dbReference type="SUPFAM" id="SSF46579">
    <property type="entry name" value="Prefoldin"/>
    <property type="match status" value="1"/>
</dbReference>
<proteinExistence type="inferred from homology"/>
<dbReference type="InterPro" id="IPR009053">
    <property type="entry name" value="Prefoldin"/>
</dbReference>
<keyword evidence="2" id="KW-0143">Chaperone</keyword>
<protein>
    <recommendedName>
        <fullName evidence="5">Prefoldin subunit 6</fullName>
    </recommendedName>
</protein>
<accession>A0A8F3AJJ0</accession>
<dbReference type="InterPro" id="IPR002777">
    <property type="entry name" value="PFD_beta-like"/>
</dbReference>
<keyword evidence="3" id="KW-0175">Coiled coil</keyword>
<dbReference type="GO" id="GO:0051087">
    <property type="term" value="F:protein-folding chaperone binding"/>
    <property type="evidence" value="ECO:0007669"/>
    <property type="project" value="TreeGrafter"/>
</dbReference>
<dbReference type="EMBL" id="CP076755">
    <property type="protein sequence ID" value="QWW25812.1"/>
    <property type="molecule type" value="Genomic_DNA"/>
</dbReference>
<dbReference type="Pfam" id="PF01920">
    <property type="entry name" value="Prefoldin_2"/>
    <property type="match status" value="1"/>
</dbReference>
<feature type="coiled-coil region" evidence="3">
    <location>
        <begin position="29"/>
        <end position="120"/>
    </location>
</feature>
<dbReference type="CDD" id="cd23161">
    <property type="entry name" value="Prefoldin_6"/>
    <property type="match status" value="1"/>
</dbReference>
<dbReference type="GO" id="GO:0005737">
    <property type="term" value="C:cytoplasm"/>
    <property type="evidence" value="ECO:0007669"/>
    <property type="project" value="TreeGrafter"/>
</dbReference>
<dbReference type="PANTHER" id="PTHR21431">
    <property type="entry name" value="PREFOLDIN SUBUNIT 6"/>
    <property type="match status" value="1"/>
</dbReference>
<comment type="similarity">
    <text evidence="1">Belongs to the prefoldin subunit beta family.</text>
</comment>
<dbReference type="FunFam" id="1.10.287.370:FF:000003">
    <property type="entry name" value="Prefoldin subunit 6"/>
    <property type="match status" value="1"/>
</dbReference>
<evidence type="ECO:0000256" key="1">
    <source>
        <dbReference type="ARBA" id="ARBA00008045"/>
    </source>
</evidence>
<dbReference type="GO" id="GO:0051082">
    <property type="term" value="F:unfolded protein binding"/>
    <property type="evidence" value="ECO:0007669"/>
    <property type="project" value="InterPro"/>
</dbReference>
<evidence type="ECO:0000256" key="3">
    <source>
        <dbReference type="SAM" id="Coils"/>
    </source>
</evidence>
<name>A0A8F3AJJ0_CANAR</name>
<dbReference type="Proteomes" id="UP000825438">
    <property type="component" value="Chromosome VII"/>
</dbReference>
<organism evidence="4">
    <name type="scientific">Candidozyma auris</name>
    <name type="common">Yeast</name>
    <name type="synonym">Candida auris</name>
    <dbReference type="NCBI Taxonomy" id="498019"/>
    <lineage>
        <taxon>Eukaryota</taxon>
        <taxon>Fungi</taxon>
        <taxon>Dikarya</taxon>
        <taxon>Ascomycota</taxon>
        <taxon>Saccharomycotina</taxon>
        <taxon>Pichiomycetes</taxon>
        <taxon>Metschnikowiaceae</taxon>
        <taxon>Candidozyma</taxon>
    </lineage>
</organism>
<evidence type="ECO:0008006" key="5">
    <source>
        <dbReference type="Google" id="ProtNLM"/>
    </source>
</evidence>
<evidence type="ECO:0000313" key="4">
    <source>
        <dbReference type="EMBL" id="QWW25812.1"/>
    </source>
</evidence>
<reference evidence="4" key="1">
    <citation type="submission" date="2021-06" db="EMBL/GenBank/DDBJ databases">
        <title>Candida auris outbreak in lebanese hospital.</title>
        <authorList>
            <person name="Finianos M."/>
        </authorList>
    </citation>
    <scope>NUCLEOTIDE SEQUENCE</scope>
    <source>
        <strain evidence="4">CA7LBN</strain>
    </source>
</reference>